<dbReference type="PROSITE" id="PS50157">
    <property type="entry name" value="ZINC_FINGER_C2H2_2"/>
    <property type="match status" value="5"/>
</dbReference>
<dbReference type="PROSITE" id="PS00028">
    <property type="entry name" value="ZINC_FINGER_C2H2_1"/>
    <property type="match status" value="3"/>
</dbReference>
<evidence type="ECO:0000256" key="10">
    <source>
        <dbReference type="ARBA" id="ARBA00023242"/>
    </source>
</evidence>
<evidence type="ECO:0000256" key="8">
    <source>
        <dbReference type="ARBA" id="ARBA00023125"/>
    </source>
</evidence>
<dbReference type="PROSITE" id="PS51915">
    <property type="entry name" value="ZAD"/>
    <property type="match status" value="1"/>
</dbReference>
<keyword evidence="10" id="KW-0539">Nucleus</keyword>
<evidence type="ECO:0000256" key="11">
    <source>
        <dbReference type="PROSITE-ProRule" id="PRU00042"/>
    </source>
</evidence>
<feature type="domain" description="C2H2-type" evidence="13">
    <location>
        <begin position="277"/>
        <end position="306"/>
    </location>
</feature>
<comment type="function">
    <text evidence="1">May be involved in transcriptional regulation.</text>
</comment>
<evidence type="ECO:0000256" key="3">
    <source>
        <dbReference type="ARBA" id="ARBA00022723"/>
    </source>
</evidence>
<dbReference type="InterPro" id="IPR036236">
    <property type="entry name" value="Znf_C2H2_sf"/>
</dbReference>
<dbReference type="Proteomes" id="UP001159042">
    <property type="component" value="Unassembled WGS sequence"/>
</dbReference>
<dbReference type="InterPro" id="IPR012934">
    <property type="entry name" value="Znf_AD"/>
</dbReference>
<dbReference type="InterPro" id="IPR013087">
    <property type="entry name" value="Znf_C2H2_type"/>
</dbReference>
<feature type="binding site" evidence="12">
    <location>
        <position position="10"/>
    </location>
    <ligand>
        <name>Zn(2+)</name>
        <dbReference type="ChEBI" id="CHEBI:29105"/>
    </ligand>
</feature>
<keyword evidence="6 12" id="KW-0862">Zinc</keyword>
<keyword evidence="16" id="KW-1185">Reference proteome</keyword>
<dbReference type="PANTHER" id="PTHR16515:SF66">
    <property type="entry name" value="C2H2-TYPE DOMAIN-CONTAINING PROTEIN"/>
    <property type="match status" value="1"/>
</dbReference>
<keyword evidence="4" id="KW-0677">Repeat</keyword>
<organism evidence="15 16">
    <name type="scientific">Exocentrus adspersus</name>
    <dbReference type="NCBI Taxonomy" id="1586481"/>
    <lineage>
        <taxon>Eukaryota</taxon>
        <taxon>Metazoa</taxon>
        <taxon>Ecdysozoa</taxon>
        <taxon>Arthropoda</taxon>
        <taxon>Hexapoda</taxon>
        <taxon>Insecta</taxon>
        <taxon>Pterygota</taxon>
        <taxon>Neoptera</taxon>
        <taxon>Endopterygota</taxon>
        <taxon>Coleoptera</taxon>
        <taxon>Polyphaga</taxon>
        <taxon>Cucujiformia</taxon>
        <taxon>Chrysomeloidea</taxon>
        <taxon>Cerambycidae</taxon>
        <taxon>Lamiinae</taxon>
        <taxon>Acanthocinini</taxon>
        <taxon>Exocentrus</taxon>
    </lineage>
</organism>
<dbReference type="SUPFAM" id="SSF57716">
    <property type="entry name" value="Glucocorticoid receptor-like (DNA-binding domain)"/>
    <property type="match status" value="1"/>
</dbReference>
<feature type="domain" description="ZAD" evidence="14">
    <location>
        <begin position="5"/>
        <end position="83"/>
    </location>
</feature>
<keyword evidence="9" id="KW-0804">Transcription</keyword>
<dbReference type="Gene3D" id="3.30.160.60">
    <property type="entry name" value="Classic Zinc Finger"/>
    <property type="match status" value="3"/>
</dbReference>
<dbReference type="Gene3D" id="3.40.1800.20">
    <property type="match status" value="1"/>
</dbReference>
<evidence type="ECO:0000256" key="6">
    <source>
        <dbReference type="ARBA" id="ARBA00022833"/>
    </source>
</evidence>
<comment type="caution">
    <text evidence="15">The sequence shown here is derived from an EMBL/GenBank/DDBJ whole genome shotgun (WGS) entry which is preliminary data.</text>
</comment>
<sequence>MDKLMICRLCLRREHPRYCKNVSAVEGNEESTTILEMLNSCIPEIDVFMVVDPMICLRCINLLEAAFNFKTECLKVEEKLLGLGFSETNDPKVDLHYFYNQVQALNNNDQVIPSDDMNALEVIKIERTAEQKPKPRHSNTSFDCKKCYGCQNKFKDPSYHNKVYISPFICYNCGKHSVTIEEFRKHITKHRRQRKCKVCQKNFRDLTQLTVHLRTHTGSKPFICNLCGKAFRQKHNRDQHLRQHSGDSTVRCNVCDKSFSTKYNLKVHVQNTHVRKPMCELCGATFYTKSALIKHLETDLETCGTPQIKVEIAPGPTPEELVKQEPEFVFAADRIDKILEDEYKPVFTEELDVIN</sequence>
<dbReference type="InterPro" id="IPR050331">
    <property type="entry name" value="Zinc_finger"/>
</dbReference>
<feature type="domain" description="C2H2-type" evidence="13">
    <location>
        <begin position="222"/>
        <end position="249"/>
    </location>
</feature>
<feature type="domain" description="C2H2-type" evidence="13">
    <location>
        <begin position="250"/>
        <end position="278"/>
    </location>
</feature>
<feature type="binding site" evidence="12">
    <location>
        <position position="59"/>
    </location>
    <ligand>
        <name>Zn(2+)</name>
        <dbReference type="ChEBI" id="CHEBI:29105"/>
    </ligand>
</feature>
<dbReference type="Pfam" id="PF00096">
    <property type="entry name" value="zf-C2H2"/>
    <property type="match status" value="4"/>
</dbReference>
<keyword evidence="3 12" id="KW-0479">Metal-binding</keyword>
<feature type="domain" description="C2H2-type" evidence="13">
    <location>
        <begin position="168"/>
        <end position="195"/>
    </location>
</feature>
<dbReference type="SMART" id="SM00355">
    <property type="entry name" value="ZnF_C2H2"/>
    <property type="match status" value="5"/>
</dbReference>
<dbReference type="FunFam" id="3.30.160.60:FF:000097">
    <property type="entry name" value="Zinc finger protein"/>
    <property type="match status" value="1"/>
</dbReference>
<feature type="binding site" evidence="12">
    <location>
        <position position="7"/>
    </location>
    <ligand>
        <name>Zn(2+)</name>
        <dbReference type="ChEBI" id="CHEBI:29105"/>
    </ligand>
</feature>
<dbReference type="GO" id="GO:0005634">
    <property type="term" value="C:nucleus"/>
    <property type="evidence" value="ECO:0007669"/>
    <property type="project" value="UniProtKB-SubCell"/>
</dbReference>
<dbReference type="PANTHER" id="PTHR16515">
    <property type="entry name" value="PR DOMAIN ZINC FINGER PROTEIN"/>
    <property type="match status" value="1"/>
</dbReference>
<evidence type="ECO:0000259" key="13">
    <source>
        <dbReference type="PROSITE" id="PS50157"/>
    </source>
</evidence>
<dbReference type="GO" id="GO:0003677">
    <property type="term" value="F:DNA binding"/>
    <property type="evidence" value="ECO:0007669"/>
    <property type="project" value="UniProtKB-KW"/>
</dbReference>
<gene>
    <name evidence="15" type="ORF">NQ315_000198</name>
</gene>
<dbReference type="AlphaFoldDB" id="A0AAV8VR69"/>
<evidence type="ECO:0000256" key="4">
    <source>
        <dbReference type="ARBA" id="ARBA00022737"/>
    </source>
</evidence>
<evidence type="ECO:0000256" key="12">
    <source>
        <dbReference type="PROSITE-ProRule" id="PRU01263"/>
    </source>
</evidence>
<dbReference type="SUPFAM" id="SSF57667">
    <property type="entry name" value="beta-beta-alpha zinc fingers"/>
    <property type="match status" value="3"/>
</dbReference>
<name>A0AAV8VR69_9CUCU</name>
<keyword evidence="8" id="KW-0238">DNA-binding</keyword>
<evidence type="ECO:0000256" key="7">
    <source>
        <dbReference type="ARBA" id="ARBA00023015"/>
    </source>
</evidence>
<dbReference type="GO" id="GO:0008270">
    <property type="term" value="F:zinc ion binding"/>
    <property type="evidence" value="ECO:0007669"/>
    <property type="project" value="UniProtKB-UniRule"/>
</dbReference>
<proteinExistence type="predicted"/>
<keyword evidence="5 11" id="KW-0863">Zinc-finger</keyword>
<reference evidence="15 16" key="1">
    <citation type="journal article" date="2023" name="Insect Mol. Biol.">
        <title>Genome sequencing provides insights into the evolution of gene families encoding plant cell wall-degrading enzymes in longhorned beetles.</title>
        <authorList>
            <person name="Shin N.R."/>
            <person name="Okamura Y."/>
            <person name="Kirsch R."/>
            <person name="Pauchet Y."/>
        </authorList>
    </citation>
    <scope>NUCLEOTIDE SEQUENCE [LARGE SCALE GENOMIC DNA]</scope>
    <source>
        <strain evidence="15">EAD_L_NR</strain>
    </source>
</reference>
<evidence type="ECO:0000313" key="16">
    <source>
        <dbReference type="Proteomes" id="UP001159042"/>
    </source>
</evidence>
<evidence type="ECO:0000313" key="15">
    <source>
        <dbReference type="EMBL" id="KAJ8916555.1"/>
    </source>
</evidence>
<feature type="binding site" evidence="12">
    <location>
        <position position="56"/>
    </location>
    <ligand>
        <name>Zn(2+)</name>
        <dbReference type="ChEBI" id="CHEBI:29105"/>
    </ligand>
</feature>
<evidence type="ECO:0000256" key="5">
    <source>
        <dbReference type="ARBA" id="ARBA00022771"/>
    </source>
</evidence>
<evidence type="ECO:0000256" key="1">
    <source>
        <dbReference type="ARBA" id="ARBA00003767"/>
    </source>
</evidence>
<keyword evidence="7" id="KW-0805">Transcription regulation</keyword>
<evidence type="ECO:0000256" key="9">
    <source>
        <dbReference type="ARBA" id="ARBA00023163"/>
    </source>
</evidence>
<dbReference type="SMART" id="SM00868">
    <property type="entry name" value="zf-AD"/>
    <property type="match status" value="1"/>
</dbReference>
<dbReference type="Pfam" id="PF07776">
    <property type="entry name" value="zf-AD"/>
    <property type="match status" value="1"/>
</dbReference>
<accession>A0AAV8VR69</accession>
<dbReference type="GO" id="GO:0010468">
    <property type="term" value="P:regulation of gene expression"/>
    <property type="evidence" value="ECO:0007669"/>
    <property type="project" value="TreeGrafter"/>
</dbReference>
<evidence type="ECO:0000256" key="2">
    <source>
        <dbReference type="ARBA" id="ARBA00004123"/>
    </source>
</evidence>
<protein>
    <submittedName>
        <fullName evidence="15">Uncharacterized protein</fullName>
    </submittedName>
</protein>
<dbReference type="EMBL" id="JANEYG010000041">
    <property type="protein sequence ID" value="KAJ8916555.1"/>
    <property type="molecule type" value="Genomic_DNA"/>
</dbReference>
<comment type="subcellular location">
    <subcellularLocation>
        <location evidence="2">Nucleus</location>
    </subcellularLocation>
</comment>
<feature type="domain" description="C2H2-type" evidence="13">
    <location>
        <begin position="194"/>
        <end position="221"/>
    </location>
</feature>
<evidence type="ECO:0000259" key="14">
    <source>
        <dbReference type="PROSITE" id="PS51915"/>
    </source>
</evidence>